<comment type="subcellular location">
    <subcellularLocation>
        <location evidence="1">Secreted</location>
    </subcellularLocation>
</comment>
<dbReference type="PRINTS" id="PR00007">
    <property type="entry name" value="COMPLEMNTC1Q"/>
</dbReference>
<evidence type="ECO:0000256" key="3">
    <source>
        <dbReference type="ARBA" id="ARBA00022729"/>
    </source>
</evidence>
<sequence>MGWRYYCRLKDDSPISSGTPDKHVAFQVTTTDDIPANGGVIVFDQVNTNLGQGYNSTSGIFTIWRDGVYIFTWSMRSHPVTRKYTDTYLFVNGEAVGNLRDKSENLVTNSAMFHLKSRDQVYICSRYTTLYVGAMSQFSGWLQSPDFQMSYSNDCGVSFHGYAVSANDENVIRYQSKENPDERRSRLITTSNVTIVLMSNTVVNRGGTSEMQHVIDGENVTLSVIDGQCSDDVGVFLVTVATADFGGSTFEIKNRKTHFHITSCTLTAFCLINGPAFNIWAAGTTLNTTVMFDDIITNNDVTINEAFGTVSLLQRGIYFLSWTVHAYNDSVILSSLAVDDVIIRNLTVTSPPDCHTVSTNVALLPVQAMTTIKIKILVGEIGKLGMYISGFLISSFET</sequence>
<accession>A0A8W8M8W5</accession>
<dbReference type="AlphaFoldDB" id="A0A8W8M8W5"/>
<evidence type="ECO:0000259" key="4">
    <source>
        <dbReference type="PROSITE" id="PS50871"/>
    </source>
</evidence>
<keyword evidence="6" id="KW-1185">Reference proteome</keyword>
<evidence type="ECO:0000256" key="2">
    <source>
        <dbReference type="ARBA" id="ARBA00022525"/>
    </source>
</evidence>
<dbReference type="EnsemblMetazoa" id="G31613.1">
    <property type="protein sequence ID" value="G31613.1:cds"/>
    <property type="gene ID" value="G31613"/>
</dbReference>
<keyword evidence="2" id="KW-0964">Secreted</keyword>
<evidence type="ECO:0000256" key="1">
    <source>
        <dbReference type="ARBA" id="ARBA00004613"/>
    </source>
</evidence>
<dbReference type="SMART" id="SM00110">
    <property type="entry name" value="C1Q"/>
    <property type="match status" value="1"/>
</dbReference>
<keyword evidence="3" id="KW-0732">Signal</keyword>
<dbReference type="InterPro" id="IPR001073">
    <property type="entry name" value="C1q_dom"/>
</dbReference>
<dbReference type="SUPFAM" id="SSF49842">
    <property type="entry name" value="TNF-like"/>
    <property type="match status" value="2"/>
</dbReference>
<dbReference type="PANTHER" id="PTHR22923">
    <property type="entry name" value="CEREBELLIN-RELATED"/>
    <property type="match status" value="1"/>
</dbReference>
<dbReference type="GO" id="GO:0005576">
    <property type="term" value="C:extracellular region"/>
    <property type="evidence" value="ECO:0007669"/>
    <property type="project" value="UniProtKB-SubCell"/>
</dbReference>
<name>A0A8W8M8W5_MAGGI</name>
<organism evidence="5 6">
    <name type="scientific">Magallana gigas</name>
    <name type="common">Pacific oyster</name>
    <name type="synonym">Crassostrea gigas</name>
    <dbReference type="NCBI Taxonomy" id="29159"/>
    <lineage>
        <taxon>Eukaryota</taxon>
        <taxon>Metazoa</taxon>
        <taxon>Spiralia</taxon>
        <taxon>Lophotrochozoa</taxon>
        <taxon>Mollusca</taxon>
        <taxon>Bivalvia</taxon>
        <taxon>Autobranchia</taxon>
        <taxon>Pteriomorphia</taxon>
        <taxon>Ostreida</taxon>
        <taxon>Ostreoidea</taxon>
        <taxon>Ostreidae</taxon>
        <taxon>Magallana</taxon>
    </lineage>
</organism>
<dbReference type="PANTHER" id="PTHR22923:SF116">
    <property type="entry name" value="C1Q DOMAIN-CONTAINING PROTEIN"/>
    <property type="match status" value="1"/>
</dbReference>
<dbReference type="Proteomes" id="UP000005408">
    <property type="component" value="Unassembled WGS sequence"/>
</dbReference>
<dbReference type="InterPro" id="IPR008983">
    <property type="entry name" value="Tumour_necrosis_fac-like_dom"/>
</dbReference>
<dbReference type="InterPro" id="IPR050822">
    <property type="entry name" value="Cerebellin_Synaptic_Org"/>
</dbReference>
<evidence type="ECO:0000313" key="5">
    <source>
        <dbReference type="EnsemblMetazoa" id="G31613.1:cds"/>
    </source>
</evidence>
<dbReference type="PROSITE" id="PS50871">
    <property type="entry name" value="C1Q"/>
    <property type="match status" value="1"/>
</dbReference>
<protein>
    <recommendedName>
        <fullName evidence="4">C1q domain-containing protein</fullName>
    </recommendedName>
</protein>
<evidence type="ECO:0000313" key="6">
    <source>
        <dbReference type="Proteomes" id="UP000005408"/>
    </source>
</evidence>
<reference evidence="5" key="1">
    <citation type="submission" date="2022-08" db="UniProtKB">
        <authorList>
            <consortium name="EnsemblMetazoa"/>
        </authorList>
    </citation>
    <scope>IDENTIFICATION</scope>
    <source>
        <strain evidence="5">05x7-T-G4-1.051#20</strain>
    </source>
</reference>
<dbReference type="Pfam" id="PF00386">
    <property type="entry name" value="C1q"/>
    <property type="match status" value="1"/>
</dbReference>
<feature type="domain" description="C1q" evidence="4">
    <location>
        <begin position="19"/>
        <end position="149"/>
    </location>
</feature>
<dbReference type="Gene3D" id="2.60.120.40">
    <property type="match status" value="2"/>
</dbReference>
<proteinExistence type="predicted"/>